<comment type="caution">
    <text evidence="2">The sequence shown here is derived from an EMBL/GenBank/DDBJ whole genome shotgun (WGS) entry which is preliminary data.</text>
</comment>
<evidence type="ECO:0000256" key="1">
    <source>
        <dbReference type="SAM" id="MobiDB-lite"/>
    </source>
</evidence>
<protein>
    <submittedName>
        <fullName evidence="2">Uncharacterized protein</fullName>
    </submittedName>
</protein>
<gene>
    <name evidence="2" type="ORF">TISLANDTSLP1_01680</name>
</gene>
<evidence type="ECO:0000313" key="2">
    <source>
        <dbReference type="EMBL" id="GLI52475.1"/>
    </source>
</evidence>
<proteinExistence type="predicted"/>
<name>A0A9W6LK59_9BACT</name>
<organism evidence="2 3">
    <name type="scientific">Thermodesulfovibrio yellowstonii</name>
    <dbReference type="NCBI Taxonomy" id="28262"/>
    <lineage>
        <taxon>Bacteria</taxon>
        <taxon>Pseudomonadati</taxon>
        <taxon>Nitrospirota</taxon>
        <taxon>Thermodesulfovibrionia</taxon>
        <taxon>Thermodesulfovibrionales</taxon>
        <taxon>Thermodesulfovibrionaceae</taxon>
        <taxon>Thermodesulfovibrio</taxon>
    </lineage>
</organism>
<feature type="region of interest" description="Disordered" evidence="1">
    <location>
        <begin position="684"/>
        <end position="723"/>
    </location>
</feature>
<reference evidence="2" key="1">
    <citation type="submission" date="2022-12" db="EMBL/GenBank/DDBJ databases">
        <title>Reference genome sequencing for broad-spectrum identification of bacterial and archaeal isolates by mass spectrometry.</title>
        <authorList>
            <person name="Sekiguchi Y."/>
            <person name="Tourlousse D.M."/>
        </authorList>
    </citation>
    <scope>NUCLEOTIDE SEQUENCE</scope>
    <source>
        <strain evidence="2">TSL-P1</strain>
    </source>
</reference>
<dbReference type="Proteomes" id="UP001144297">
    <property type="component" value="Unassembled WGS sequence"/>
</dbReference>
<keyword evidence="3" id="KW-1185">Reference proteome</keyword>
<sequence>MRTYFYFLSIFLILIPQILTAQSQTPYFEKSLDEYNPPLVSDMVPRELLNFKPVSFKFYGGTITELKATTKGGLSRKSDEQEYGKKLHFEWQIKGKLVTLDYYIVSWENAQKYFGGKKVHPNTYTYLKIIDKKIRNVCSGGSCPHLFVESNLSDEHNKCDFYANPDKISPIPFKSNYYIYKQCAIAGGQKFYNLYVGLWSYANVFIEITAYDIDTLKKLGESAVAKLMGKSVPVEQSVEKPKEVIKEAERPKQESPKVRAIAMPSAAGDDLWSIAYLPATNKLPAKIIAETKPDTNVTFHIVKNPKDAYLVIGDKKGVTIETKSDNKGIAEALFYYNGGKVTQPKKYEIKVSTGEERDIATVNVGLGLAFDKIKAVQGAYGDRHPFTLSLVSKHFPKLNLGLYFSSASRKVWNGQTVGVRLKPQWVNKTPDLPADKVFNGITKITPVMASSGGNNVLTVLSYDSGEETVYNITKYAYPAVKMMSDGIHNYRIVGELVLTDEEGRDLGGIDEKLVQSDALAVVSKETPEHFMVSLVCVFEAQSADQFVMLDYIKRFPVYGKYADEFLNITGILCKLGKEDYEGLFYDLNNYLGGKWLDHLTSKEVFPKLTPRQQKAAKWAKAAFDSTQKIKTKREYDEWEVKGPARRAAQSLNPDHDAKKLEFNRELVAPSLIDLKEAEEALQKMEEKHPKNKPIEANFNNENLKKMDEQKTQGQSSENTEGNVFEKAVNELKDTFKKIFK</sequence>
<accession>A0A9W6LK59</accession>
<feature type="compositionally biased region" description="Polar residues" evidence="1">
    <location>
        <begin position="711"/>
        <end position="721"/>
    </location>
</feature>
<evidence type="ECO:0000313" key="3">
    <source>
        <dbReference type="Proteomes" id="UP001144297"/>
    </source>
</evidence>
<dbReference type="AlphaFoldDB" id="A0A9W6LK59"/>
<dbReference type="EMBL" id="BSDX01000001">
    <property type="protein sequence ID" value="GLI52475.1"/>
    <property type="molecule type" value="Genomic_DNA"/>
</dbReference>